<sequence>MIMRPDRLERGHPFRQWKTWRMPGTSLTLTGYSRANDKTFFHVPELKLALDAGLAEGRQADTVLLTHAHLDHSKDLDFLATRSTGVDMYVPEAALPYVRDYLRATTELNQAAAFDPALAAGARVHGVRPGAEFRFGRNGSHTVRVLATEHKVPSVGYGVAENRRALLPEIEALKETLDPGAFGRAVADRRKRGEAVDRQVRRPLFAYLGDTHARALGRGGWLSEYPVIITECTYLDDAELDRARRVGHTVWSELKPYVVAHPDTLFVLTHFSLRHSDQEVLDFFERQDDVANVLVWAHADSHLPEQHQH</sequence>
<proteinExistence type="predicted"/>
<gene>
    <name evidence="2" type="ORF">B0I32_115217</name>
</gene>
<organism evidence="2 3">
    <name type="scientific">Nonomuraea fuscirosea</name>
    <dbReference type="NCBI Taxonomy" id="1291556"/>
    <lineage>
        <taxon>Bacteria</taxon>
        <taxon>Bacillati</taxon>
        <taxon>Actinomycetota</taxon>
        <taxon>Actinomycetes</taxon>
        <taxon>Streptosporangiales</taxon>
        <taxon>Streptosporangiaceae</taxon>
        <taxon>Nonomuraea</taxon>
    </lineage>
</organism>
<comment type="caution">
    <text evidence="2">The sequence shown here is derived from an EMBL/GenBank/DDBJ whole genome shotgun (WGS) entry which is preliminary data.</text>
</comment>
<dbReference type="InterPro" id="IPR001279">
    <property type="entry name" value="Metallo-B-lactamas"/>
</dbReference>
<accession>A0A2T0MSF9</accession>
<keyword evidence="3" id="KW-1185">Reference proteome</keyword>
<dbReference type="EMBL" id="PVNG01000015">
    <property type="protein sequence ID" value="PRX61363.1"/>
    <property type="molecule type" value="Genomic_DNA"/>
</dbReference>
<evidence type="ECO:0000313" key="3">
    <source>
        <dbReference type="Proteomes" id="UP000238312"/>
    </source>
</evidence>
<protein>
    <submittedName>
        <fullName evidence="2">Ribonuclease Z</fullName>
    </submittedName>
</protein>
<dbReference type="AlphaFoldDB" id="A0A2T0MSF9"/>
<dbReference type="Pfam" id="PF12706">
    <property type="entry name" value="Lactamase_B_2"/>
    <property type="match status" value="1"/>
</dbReference>
<dbReference type="OrthoDB" id="9800940at2"/>
<dbReference type="PANTHER" id="PTHR46504">
    <property type="entry name" value="TRNASE Z TRZ1"/>
    <property type="match status" value="1"/>
</dbReference>
<dbReference type="SMART" id="SM00849">
    <property type="entry name" value="Lactamase_B"/>
    <property type="match status" value="1"/>
</dbReference>
<dbReference type="PANTHER" id="PTHR46504:SF2">
    <property type="entry name" value="TRNASE Z TRZ1"/>
    <property type="match status" value="1"/>
</dbReference>
<dbReference type="Gene3D" id="3.60.15.10">
    <property type="entry name" value="Ribonuclease Z/Hydroxyacylglutathione hydrolase-like"/>
    <property type="match status" value="1"/>
</dbReference>
<dbReference type="RefSeq" id="WP_106246247.1">
    <property type="nucleotide sequence ID" value="NZ_PVNG01000015.1"/>
</dbReference>
<name>A0A2T0MSF9_9ACTN</name>
<evidence type="ECO:0000259" key="1">
    <source>
        <dbReference type="SMART" id="SM00849"/>
    </source>
</evidence>
<dbReference type="InterPro" id="IPR036866">
    <property type="entry name" value="RibonucZ/Hydroxyglut_hydro"/>
</dbReference>
<reference evidence="2 3" key="1">
    <citation type="submission" date="2018-03" db="EMBL/GenBank/DDBJ databases">
        <title>Genomic Encyclopedia of Type Strains, Phase III (KMG-III): the genomes of soil and plant-associated and newly described type strains.</title>
        <authorList>
            <person name="Whitman W."/>
        </authorList>
    </citation>
    <scope>NUCLEOTIDE SEQUENCE [LARGE SCALE GENOMIC DNA]</scope>
    <source>
        <strain evidence="2 3">CGMCC 4.7104</strain>
    </source>
</reference>
<dbReference type="SUPFAM" id="SSF56281">
    <property type="entry name" value="Metallo-hydrolase/oxidoreductase"/>
    <property type="match status" value="1"/>
</dbReference>
<dbReference type="Proteomes" id="UP000238312">
    <property type="component" value="Unassembled WGS sequence"/>
</dbReference>
<feature type="domain" description="Metallo-beta-lactamase" evidence="1">
    <location>
        <begin position="35"/>
        <end position="212"/>
    </location>
</feature>
<evidence type="ECO:0000313" key="2">
    <source>
        <dbReference type="EMBL" id="PRX61363.1"/>
    </source>
</evidence>